<organism evidence="1 2">
    <name type="scientific">Pegethrix bostrychoides GSE-TBD4-15B</name>
    <dbReference type="NCBI Taxonomy" id="2839662"/>
    <lineage>
        <taxon>Bacteria</taxon>
        <taxon>Bacillati</taxon>
        <taxon>Cyanobacteriota</taxon>
        <taxon>Cyanophyceae</taxon>
        <taxon>Oculatellales</taxon>
        <taxon>Oculatellaceae</taxon>
        <taxon>Pegethrix</taxon>
    </lineage>
</organism>
<evidence type="ECO:0000313" key="1">
    <source>
        <dbReference type="EMBL" id="MBW4464029.1"/>
    </source>
</evidence>
<sequence length="306" mass="34071">MNQTVALTGFTVPLSYEAHAIAQQSPQLYLKALTVYAVELYLRCLGIEADPGQSDWRDPWMAKFIDVADLWVEPYGKLECCTVLPGAERLHVAADAWADRIGYLAVQFDPSLKSATLLGFTPTPSAELPLTELQPLDQFPLYLQRLSPENQRAVGSNRQIIRLRKWLTGIAETGWQTFEEVLGDSQRQMATVRSPEQFEIAVRQAKLIDVGMDLGEQSVVLSLAITLNPDTSMNVLVQTYPAPGSSYLPPNLKLTMLSETGDHLQEVCSRAQDSYIQLRHFRGEAGDSFDIQITIDHASISESFIL</sequence>
<accession>A0A951P767</accession>
<dbReference type="EMBL" id="JAHHHV010000004">
    <property type="protein sequence ID" value="MBW4464029.1"/>
    <property type="molecule type" value="Genomic_DNA"/>
</dbReference>
<reference evidence="1" key="2">
    <citation type="journal article" date="2022" name="Microbiol. Resour. Announc.">
        <title>Metagenome Sequencing to Explore Phylogenomics of Terrestrial Cyanobacteria.</title>
        <authorList>
            <person name="Ward R.D."/>
            <person name="Stajich J.E."/>
            <person name="Johansen J.R."/>
            <person name="Huntemann M."/>
            <person name="Clum A."/>
            <person name="Foster B."/>
            <person name="Foster B."/>
            <person name="Roux S."/>
            <person name="Palaniappan K."/>
            <person name="Varghese N."/>
            <person name="Mukherjee S."/>
            <person name="Reddy T.B.K."/>
            <person name="Daum C."/>
            <person name="Copeland A."/>
            <person name="Chen I.A."/>
            <person name="Ivanova N.N."/>
            <person name="Kyrpides N.C."/>
            <person name="Shapiro N."/>
            <person name="Eloe-Fadrosh E.A."/>
            <person name="Pietrasiak N."/>
        </authorList>
    </citation>
    <scope>NUCLEOTIDE SEQUENCE</scope>
    <source>
        <strain evidence="1">GSE-TBD4-15B</strain>
    </source>
</reference>
<comment type="caution">
    <text evidence="1">The sequence shown here is derived from an EMBL/GenBank/DDBJ whole genome shotgun (WGS) entry which is preliminary data.</text>
</comment>
<name>A0A951P767_9CYAN</name>
<reference evidence="1" key="1">
    <citation type="submission" date="2021-05" db="EMBL/GenBank/DDBJ databases">
        <authorList>
            <person name="Pietrasiak N."/>
            <person name="Ward R."/>
            <person name="Stajich J.E."/>
            <person name="Kurbessoian T."/>
        </authorList>
    </citation>
    <scope>NUCLEOTIDE SEQUENCE</scope>
    <source>
        <strain evidence="1">GSE-TBD4-15B</strain>
    </source>
</reference>
<gene>
    <name evidence="1" type="ORF">KME07_01135</name>
</gene>
<protein>
    <submittedName>
        <fullName evidence="1">DUF1822 family protein</fullName>
    </submittedName>
</protein>
<dbReference type="Pfam" id="PF08852">
    <property type="entry name" value="DUF1822"/>
    <property type="match status" value="1"/>
</dbReference>
<proteinExistence type="predicted"/>
<dbReference type="Proteomes" id="UP000707356">
    <property type="component" value="Unassembled WGS sequence"/>
</dbReference>
<dbReference type="InterPro" id="IPR014951">
    <property type="entry name" value="DUF1822"/>
</dbReference>
<dbReference type="AlphaFoldDB" id="A0A951P767"/>
<evidence type="ECO:0000313" key="2">
    <source>
        <dbReference type="Proteomes" id="UP000707356"/>
    </source>
</evidence>